<protein>
    <recommendedName>
        <fullName evidence="3">PB1 domain-containing protein</fullName>
    </recommendedName>
</protein>
<evidence type="ECO:0000313" key="2">
    <source>
        <dbReference type="EMBL" id="CAE0675147.1"/>
    </source>
</evidence>
<feature type="region of interest" description="Disordered" evidence="1">
    <location>
        <begin position="279"/>
        <end position="305"/>
    </location>
</feature>
<accession>A0A7S4DWQ0</accession>
<evidence type="ECO:0000256" key="1">
    <source>
        <dbReference type="SAM" id="MobiDB-lite"/>
    </source>
</evidence>
<evidence type="ECO:0008006" key="3">
    <source>
        <dbReference type="Google" id="ProtNLM"/>
    </source>
</evidence>
<sequence>MATSVTPGGTAPPRRTLKIVFNGDVRRVVMPEAKSGGPDGLELLVRMAKDIFDLPEKQQRYVRLKCISGSGEPTDINSAKELETAFAEAKNRGRMLKVQVEVAAESSVTEAKRLTKSGSMDDLIQAAIKASAGLAPPTKIEGEGENTKMWLGKVCITGWPTQYLKLAYEFIADEKMMVELRLAIAILAEKLSQGSCFRSSMEAAMKARPKLGGTTLAQKIYEAVAAISKELETVISPTQVGVVLLDTWIDLQPTVQKGGLFTLPPGAIKQMIMDRAKVIATEDDSSKQEKKETESQRHGTSNVSR</sequence>
<dbReference type="AlphaFoldDB" id="A0A7S4DWQ0"/>
<name>A0A7S4DWQ0_9EUKA</name>
<dbReference type="SUPFAM" id="SSF54277">
    <property type="entry name" value="CAD &amp; PB1 domains"/>
    <property type="match status" value="1"/>
</dbReference>
<dbReference type="EMBL" id="HBIV01037817">
    <property type="protein sequence ID" value="CAE0675147.1"/>
    <property type="molecule type" value="Transcribed_RNA"/>
</dbReference>
<reference evidence="2" key="1">
    <citation type="submission" date="2021-01" db="EMBL/GenBank/DDBJ databases">
        <authorList>
            <person name="Corre E."/>
            <person name="Pelletier E."/>
            <person name="Niang G."/>
            <person name="Scheremetjew M."/>
            <person name="Finn R."/>
            <person name="Kale V."/>
            <person name="Holt S."/>
            <person name="Cochrane G."/>
            <person name="Meng A."/>
            <person name="Brown T."/>
            <person name="Cohen L."/>
        </authorList>
    </citation>
    <scope>NUCLEOTIDE SEQUENCE</scope>
    <source>
        <strain evidence="2">CCCM811</strain>
    </source>
</reference>
<proteinExistence type="predicted"/>
<organism evidence="2">
    <name type="scientific">Lotharella globosa</name>
    <dbReference type="NCBI Taxonomy" id="91324"/>
    <lineage>
        <taxon>Eukaryota</taxon>
        <taxon>Sar</taxon>
        <taxon>Rhizaria</taxon>
        <taxon>Cercozoa</taxon>
        <taxon>Chlorarachniophyceae</taxon>
        <taxon>Lotharella</taxon>
    </lineage>
</organism>
<feature type="compositionally biased region" description="Basic and acidic residues" evidence="1">
    <location>
        <begin position="284"/>
        <end position="297"/>
    </location>
</feature>
<gene>
    <name evidence="2" type="ORF">LGLO00237_LOCUS26923</name>
</gene>